<feature type="region of interest" description="Disordered" evidence="1">
    <location>
        <begin position="59"/>
        <end position="86"/>
    </location>
</feature>
<feature type="signal peptide" evidence="2">
    <location>
        <begin position="1"/>
        <end position="23"/>
    </location>
</feature>
<organism evidence="3 4">
    <name type="scientific">Phytophthora pseudosyringae</name>
    <dbReference type="NCBI Taxonomy" id="221518"/>
    <lineage>
        <taxon>Eukaryota</taxon>
        <taxon>Sar</taxon>
        <taxon>Stramenopiles</taxon>
        <taxon>Oomycota</taxon>
        <taxon>Peronosporomycetes</taxon>
        <taxon>Peronosporales</taxon>
        <taxon>Peronosporaceae</taxon>
        <taxon>Phytophthora</taxon>
    </lineage>
</organism>
<dbReference type="Proteomes" id="UP000694044">
    <property type="component" value="Unassembled WGS sequence"/>
</dbReference>
<sequence length="200" mass="21271">MTKLSAIIAFVAAAAVTLDNIEAANLRQNESGRYLATMKASASGSTEFLFDESDASDSAADDRFLAEEETSTEGSSSVDGSEGNIATFDMSVNGSDDRFLMEVEASLDTSNVEDLVDESEDGSGLRMLVEVESSVDGSTVVDSLEASEEVDDQSSDNVAASKDTNGVESPYQPGTVKPAPTDDSTWASREFDKSDLTWWK</sequence>
<dbReference type="EMBL" id="JAGDFM010000291">
    <property type="protein sequence ID" value="KAG7380471.1"/>
    <property type="molecule type" value="Genomic_DNA"/>
</dbReference>
<evidence type="ECO:0008006" key="5">
    <source>
        <dbReference type="Google" id="ProtNLM"/>
    </source>
</evidence>
<protein>
    <recommendedName>
        <fullName evidence="5">RxLR effector protein</fullName>
    </recommendedName>
</protein>
<proteinExistence type="predicted"/>
<name>A0A8T1VHA8_9STRA</name>
<feature type="region of interest" description="Disordered" evidence="1">
    <location>
        <begin position="134"/>
        <end position="200"/>
    </location>
</feature>
<evidence type="ECO:0000256" key="2">
    <source>
        <dbReference type="SAM" id="SignalP"/>
    </source>
</evidence>
<keyword evidence="2" id="KW-0732">Signal</keyword>
<dbReference type="AlphaFoldDB" id="A0A8T1VHA8"/>
<evidence type="ECO:0000313" key="4">
    <source>
        <dbReference type="Proteomes" id="UP000694044"/>
    </source>
</evidence>
<feature type="compositionally biased region" description="Acidic residues" evidence="1">
    <location>
        <begin position="145"/>
        <end position="154"/>
    </location>
</feature>
<accession>A0A8T1VHA8</accession>
<keyword evidence="4" id="KW-1185">Reference proteome</keyword>
<evidence type="ECO:0000313" key="3">
    <source>
        <dbReference type="EMBL" id="KAG7380471.1"/>
    </source>
</evidence>
<feature type="compositionally biased region" description="Polar residues" evidence="1">
    <location>
        <begin position="155"/>
        <end position="167"/>
    </location>
</feature>
<feature type="chain" id="PRO_5035821273" description="RxLR effector protein" evidence="2">
    <location>
        <begin position="24"/>
        <end position="200"/>
    </location>
</feature>
<dbReference type="OrthoDB" id="120203at2759"/>
<feature type="compositionally biased region" description="Basic and acidic residues" evidence="1">
    <location>
        <begin position="189"/>
        <end position="200"/>
    </location>
</feature>
<gene>
    <name evidence="3" type="ORF">PHYPSEUDO_007173</name>
</gene>
<comment type="caution">
    <text evidence="3">The sequence shown here is derived from an EMBL/GenBank/DDBJ whole genome shotgun (WGS) entry which is preliminary data.</text>
</comment>
<feature type="compositionally biased region" description="Low complexity" evidence="1">
    <location>
        <begin position="72"/>
        <end position="83"/>
    </location>
</feature>
<reference evidence="3" key="1">
    <citation type="submission" date="2021-02" db="EMBL/GenBank/DDBJ databases">
        <authorList>
            <person name="Palmer J.M."/>
        </authorList>
    </citation>
    <scope>NUCLEOTIDE SEQUENCE</scope>
    <source>
        <strain evidence="3">SCRP734</strain>
    </source>
</reference>
<evidence type="ECO:0000256" key="1">
    <source>
        <dbReference type="SAM" id="MobiDB-lite"/>
    </source>
</evidence>